<keyword evidence="3" id="KW-1185">Reference proteome</keyword>
<sequence>MCRGPFDEAEESREMLEYNRRPQEENENNEEEAQRYATRDAMPFDVIAHLHIVASLFSLCSLYCVG</sequence>
<protein>
    <submittedName>
        <fullName evidence="2">Uncharacterized protein</fullName>
    </submittedName>
</protein>
<dbReference type="Proteomes" id="UP000625711">
    <property type="component" value="Unassembled WGS sequence"/>
</dbReference>
<name>A0A834IS90_RHYFE</name>
<dbReference type="EMBL" id="JAACXV010000051">
    <property type="protein sequence ID" value="KAF7285574.1"/>
    <property type="molecule type" value="Genomic_DNA"/>
</dbReference>
<reference evidence="2" key="1">
    <citation type="submission" date="2020-08" db="EMBL/GenBank/DDBJ databases">
        <title>Genome sequencing and assembly of the red palm weevil Rhynchophorus ferrugineus.</title>
        <authorList>
            <person name="Dias G.B."/>
            <person name="Bergman C.M."/>
            <person name="Manee M."/>
        </authorList>
    </citation>
    <scope>NUCLEOTIDE SEQUENCE</scope>
    <source>
        <strain evidence="2">AA-2017</strain>
        <tissue evidence="2">Whole larva</tissue>
    </source>
</reference>
<feature type="compositionally biased region" description="Basic and acidic residues" evidence="1">
    <location>
        <begin position="12"/>
        <end position="24"/>
    </location>
</feature>
<proteinExistence type="predicted"/>
<dbReference type="AlphaFoldDB" id="A0A834IS90"/>
<evidence type="ECO:0000313" key="2">
    <source>
        <dbReference type="EMBL" id="KAF7285574.1"/>
    </source>
</evidence>
<accession>A0A834IS90</accession>
<feature type="region of interest" description="Disordered" evidence="1">
    <location>
        <begin position="1"/>
        <end position="36"/>
    </location>
</feature>
<comment type="caution">
    <text evidence="2">The sequence shown here is derived from an EMBL/GenBank/DDBJ whole genome shotgun (WGS) entry which is preliminary data.</text>
</comment>
<evidence type="ECO:0000256" key="1">
    <source>
        <dbReference type="SAM" id="MobiDB-lite"/>
    </source>
</evidence>
<organism evidence="2 3">
    <name type="scientific">Rhynchophorus ferrugineus</name>
    <name type="common">Red palm weevil</name>
    <name type="synonym">Curculio ferrugineus</name>
    <dbReference type="NCBI Taxonomy" id="354439"/>
    <lineage>
        <taxon>Eukaryota</taxon>
        <taxon>Metazoa</taxon>
        <taxon>Ecdysozoa</taxon>
        <taxon>Arthropoda</taxon>
        <taxon>Hexapoda</taxon>
        <taxon>Insecta</taxon>
        <taxon>Pterygota</taxon>
        <taxon>Neoptera</taxon>
        <taxon>Endopterygota</taxon>
        <taxon>Coleoptera</taxon>
        <taxon>Polyphaga</taxon>
        <taxon>Cucujiformia</taxon>
        <taxon>Curculionidae</taxon>
        <taxon>Dryophthorinae</taxon>
        <taxon>Rhynchophorus</taxon>
    </lineage>
</organism>
<evidence type="ECO:0000313" key="3">
    <source>
        <dbReference type="Proteomes" id="UP000625711"/>
    </source>
</evidence>
<gene>
    <name evidence="2" type="ORF">GWI33_010483</name>
</gene>